<sequence>MTRSIRNASESSEDLNVWPIFTDLLANAFLILTTFLVIVLLLPLLQGNDETKRQGPPPIITLPESESFRFSSGSAQLSPAFQASLRKTLIPQIEQLINDYDIDVVELIGHTDGQPNPGTGNLDTLINRSPASRLVPGSNADLGLMRSLAVVQYLQQVQKKDKKFQGVQFRAYSAGSLFLPSGKPAPASNANQPERRRIEIRFTRLGQQQTLGQ</sequence>
<dbReference type="Gene3D" id="3.30.1330.60">
    <property type="entry name" value="OmpA-like domain"/>
    <property type="match status" value="1"/>
</dbReference>
<proteinExistence type="predicted"/>
<reference evidence="2" key="1">
    <citation type="submission" date="2024-01" db="EMBL/GenBank/DDBJ databases">
        <title>Synechococcus elongatus PCC 11802, a close yet different native of Synechococcus elongatus PCC 11801.</title>
        <authorList>
            <person name="Jaiswal D."/>
            <person name="Sengupta A."/>
            <person name="Sengupta S."/>
            <person name="Pakrasi H.B."/>
            <person name="Wangikar P."/>
        </authorList>
    </citation>
    <scope>NUCLEOTIDE SEQUENCE</scope>
    <source>
        <strain evidence="2">PCC 11802</strain>
    </source>
</reference>
<dbReference type="InterPro" id="IPR036737">
    <property type="entry name" value="OmpA-like_sf"/>
</dbReference>
<protein>
    <submittedName>
        <fullName evidence="2">Flagellar motor protein</fullName>
    </submittedName>
</protein>
<dbReference type="AlphaFoldDB" id="A0AAT9K1F5"/>
<accession>A0AAT9K1F5</accession>
<feature type="transmembrane region" description="Helical" evidence="1">
    <location>
        <begin position="24"/>
        <end position="45"/>
    </location>
</feature>
<keyword evidence="2" id="KW-0969">Cilium</keyword>
<name>A0AAT9K1F5_SYNEL</name>
<evidence type="ECO:0000256" key="1">
    <source>
        <dbReference type="SAM" id="Phobius"/>
    </source>
</evidence>
<dbReference type="SUPFAM" id="SSF103088">
    <property type="entry name" value="OmpA-like"/>
    <property type="match status" value="1"/>
</dbReference>
<keyword evidence="1" id="KW-0472">Membrane</keyword>
<evidence type="ECO:0000313" key="2">
    <source>
        <dbReference type="EMBL" id="QFZ92226.2"/>
    </source>
</evidence>
<keyword evidence="1" id="KW-0812">Transmembrane</keyword>
<organism evidence="2">
    <name type="scientific">Synechococcus elongatus PCC 11802</name>
    <dbReference type="NCBI Taxonomy" id="2283154"/>
    <lineage>
        <taxon>Bacteria</taxon>
        <taxon>Bacillati</taxon>
        <taxon>Cyanobacteriota</taxon>
        <taxon>Cyanophyceae</taxon>
        <taxon>Synechococcales</taxon>
        <taxon>Synechococcaceae</taxon>
        <taxon>Synechococcus</taxon>
    </lineage>
</organism>
<keyword evidence="2" id="KW-0282">Flagellum</keyword>
<dbReference type="EMBL" id="CP034671">
    <property type="protein sequence ID" value="QFZ92226.2"/>
    <property type="molecule type" value="Genomic_DNA"/>
</dbReference>
<keyword evidence="1" id="KW-1133">Transmembrane helix</keyword>
<keyword evidence="2" id="KW-0966">Cell projection</keyword>
<gene>
    <name evidence="2" type="ORF">EKO22_07505</name>
</gene>
<dbReference type="RefSeq" id="WP_338437679.1">
    <property type="nucleotide sequence ID" value="NZ_CP034671.2"/>
</dbReference>